<dbReference type="AlphaFoldDB" id="A0A830CZZ8"/>
<dbReference type="InterPro" id="IPR036186">
    <property type="entry name" value="Serpin_sf"/>
</dbReference>
<proteinExistence type="inferred from homology"/>
<dbReference type="EMBL" id="BMAC01000703">
    <property type="protein sequence ID" value="GFQ01715.1"/>
    <property type="molecule type" value="Genomic_DNA"/>
</dbReference>
<dbReference type="Pfam" id="PF00079">
    <property type="entry name" value="Serpin"/>
    <property type="match status" value="1"/>
</dbReference>
<dbReference type="PANTHER" id="PTHR11461">
    <property type="entry name" value="SERINE PROTEASE INHIBITOR, SERPIN"/>
    <property type="match status" value="1"/>
</dbReference>
<dbReference type="GO" id="GO:0005615">
    <property type="term" value="C:extracellular space"/>
    <property type="evidence" value="ECO:0007669"/>
    <property type="project" value="InterPro"/>
</dbReference>
<dbReference type="Gene3D" id="3.30.497.10">
    <property type="entry name" value="Antithrombin, subunit I, domain 2"/>
    <property type="match status" value="1"/>
</dbReference>
<accession>A0A830CZZ8</accession>
<dbReference type="InterPro" id="IPR042185">
    <property type="entry name" value="Serpin_sf_2"/>
</dbReference>
<evidence type="ECO:0000313" key="4">
    <source>
        <dbReference type="Proteomes" id="UP000653305"/>
    </source>
</evidence>
<dbReference type="OrthoDB" id="1063785at2759"/>
<gene>
    <name evidence="3" type="ORF">PHJA_002315400</name>
</gene>
<dbReference type="GO" id="GO:0004867">
    <property type="term" value="F:serine-type endopeptidase inhibitor activity"/>
    <property type="evidence" value="ECO:0007669"/>
    <property type="project" value="InterPro"/>
</dbReference>
<dbReference type="InterPro" id="IPR023796">
    <property type="entry name" value="Serpin_dom"/>
</dbReference>
<dbReference type="PANTHER" id="PTHR11461:SF211">
    <property type="entry name" value="GH10112P-RELATED"/>
    <property type="match status" value="1"/>
</dbReference>
<dbReference type="InterPro" id="IPR042178">
    <property type="entry name" value="Serpin_sf_1"/>
</dbReference>
<dbReference type="InterPro" id="IPR000215">
    <property type="entry name" value="Serpin_fam"/>
</dbReference>
<comment type="similarity">
    <text evidence="1">Belongs to the serpin family.</text>
</comment>
<organism evidence="3 4">
    <name type="scientific">Phtheirospermum japonicum</name>
    <dbReference type="NCBI Taxonomy" id="374723"/>
    <lineage>
        <taxon>Eukaryota</taxon>
        <taxon>Viridiplantae</taxon>
        <taxon>Streptophyta</taxon>
        <taxon>Embryophyta</taxon>
        <taxon>Tracheophyta</taxon>
        <taxon>Spermatophyta</taxon>
        <taxon>Magnoliopsida</taxon>
        <taxon>eudicotyledons</taxon>
        <taxon>Gunneridae</taxon>
        <taxon>Pentapetalae</taxon>
        <taxon>asterids</taxon>
        <taxon>lamiids</taxon>
        <taxon>Lamiales</taxon>
        <taxon>Orobanchaceae</taxon>
        <taxon>Orobanchaceae incertae sedis</taxon>
        <taxon>Phtheirospermum</taxon>
    </lineage>
</organism>
<dbReference type="Gene3D" id="2.30.39.10">
    <property type="entry name" value="Alpha-1-antitrypsin, domain 1"/>
    <property type="match status" value="1"/>
</dbReference>
<comment type="caution">
    <text evidence="3">The sequence shown here is derived from an EMBL/GenBank/DDBJ whole genome shotgun (WGS) entry which is preliminary data.</text>
</comment>
<protein>
    <submittedName>
        <fullName evidence="3">Probable non-inhibitory serpin-z5</fullName>
    </submittedName>
</protein>
<evidence type="ECO:0000313" key="3">
    <source>
        <dbReference type="EMBL" id="GFQ01715.1"/>
    </source>
</evidence>
<sequence length="124" mass="14319">MYKYKINSSLIDLFFNFPSKQKADKVRKEVNAWAEKKTNGLIKDLLPSDSVDSNTRLILANALYFKGAWAKKFKKSLTKHHDFYLSNGTKVRVPFMSSQNKQSIRAFDGFEGVKASIRARRRQP</sequence>
<reference evidence="3" key="1">
    <citation type="submission" date="2020-07" db="EMBL/GenBank/DDBJ databases">
        <title>Ethylene signaling mediates host invasion by parasitic plants.</title>
        <authorList>
            <person name="Yoshida S."/>
        </authorList>
    </citation>
    <scope>NUCLEOTIDE SEQUENCE</scope>
    <source>
        <strain evidence="3">Okayama</strain>
    </source>
</reference>
<evidence type="ECO:0000259" key="2">
    <source>
        <dbReference type="Pfam" id="PF00079"/>
    </source>
</evidence>
<feature type="domain" description="Serpin" evidence="2">
    <location>
        <begin position="21"/>
        <end position="108"/>
    </location>
</feature>
<dbReference type="SUPFAM" id="SSF56574">
    <property type="entry name" value="Serpins"/>
    <property type="match status" value="1"/>
</dbReference>
<evidence type="ECO:0000256" key="1">
    <source>
        <dbReference type="ARBA" id="ARBA00009500"/>
    </source>
</evidence>
<dbReference type="Proteomes" id="UP000653305">
    <property type="component" value="Unassembled WGS sequence"/>
</dbReference>
<name>A0A830CZZ8_9LAMI</name>
<keyword evidence="4" id="KW-1185">Reference proteome</keyword>